<sequence length="247" mass="27573">MWTNIFKIGELQTVSWFQFLPVEPDYSATSDRSSKAEQKDALNSTVLSAYLRLQSEGLLSTWTNSFVGPWDPSQGEHNPDEKIKLWLFLSGRHSLVPEMTQPAVAKLRVVSSGLWVAPGNSEEVAAALCQALRNSLERALRGLSYARFGDVFTKYNPPTRNQNSFRRAQPTVEFVFAATEEAIFVHVIISARYMRNLSSDDIEKVLTHTPRSVGEGLPVIVAPSGMLGRLVGCCPSDLARQVYSRYF</sequence>
<evidence type="ECO:0000256" key="1">
    <source>
        <dbReference type="ARBA" id="ARBA00004123"/>
    </source>
</evidence>
<evidence type="ECO:0000256" key="7">
    <source>
        <dbReference type="ARBA" id="ARBA00023242"/>
    </source>
</evidence>
<evidence type="ECO:0000256" key="5">
    <source>
        <dbReference type="ARBA" id="ARBA00023015"/>
    </source>
</evidence>
<dbReference type="PANTHER" id="PTHR48249">
    <property type="entry name" value="MEDIATOR OF RNA POLYMERASE II TRANSCRIPTION SUBUNIT 13"/>
    <property type="match status" value="1"/>
</dbReference>
<dbReference type="GO" id="GO:0045944">
    <property type="term" value="P:positive regulation of transcription by RNA polymerase II"/>
    <property type="evidence" value="ECO:0007669"/>
    <property type="project" value="TreeGrafter"/>
</dbReference>
<evidence type="ECO:0000256" key="3">
    <source>
        <dbReference type="ARBA" id="ARBA00019618"/>
    </source>
</evidence>
<evidence type="ECO:0000256" key="6">
    <source>
        <dbReference type="ARBA" id="ARBA00023163"/>
    </source>
</evidence>
<keyword evidence="5" id="KW-0805">Transcription regulation</keyword>
<evidence type="ECO:0000313" key="9">
    <source>
        <dbReference type="EMBL" id="VAH52687.1"/>
    </source>
</evidence>
<dbReference type="PANTHER" id="PTHR48249:SF3">
    <property type="entry name" value="MEDIATOR OF RNA POLYMERASE II TRANSCRIPTION SUBUNIT 13"/>
    <property type="match status" value="1"/>
</dbReference>
<comment type="subcellular location">
    <subcellularLocation>
        <location evidence="1">Nucleus</location>
    </subcellularLocation>
</comment>
<dbReference type="InterPro" id="IPR021643">
    <property type="entry name" value="Mediator_Med13_N"/>
</dbReference>
<dbReference type="Gramene" id="TRITD2Bv1G232820.9">
    <property type="protein sequence ID" value="TRITD2Bv1G232820.9"/>
    <property type="gene ID" value="TRITD2Bv1G232820"/>
</dbReference>
<evidence type="ECO:0000256" key="4">
    <source>
        <dbReference type="ARBA" id="ARBA00022491"/>
    </source>
</evidence>
<gene>
    <name evidence="9" type="ORF">TRITD_2Bv1G232820</name>
</gene>
<dbReference type="AlphaFoldDB" id="A0A9R1RSQ3"/>
<organism evidence="9 10">
    <name type="scientific">Triticum turgidum subsp. durum</name>
    <name type="common">Durum wheat</name>
    <name type="synonym">Triticum durum</name>
    <dbReference type="NCBI Taxonomy" id="4567"/>
    <lineage>
        <taxon>Eukaryota</taxon>
        <taxon>Viridiplantae</taxon>
        <taxon>Streptophyta</taxon>
        <taxon>Embryophyta</taxon>
        <taxon>Tracheophyta</taxon>
        <taxon>Spermatophyta</taxon>
        <taxon>Magnoliopsida</taxon>
        <taxon>Liliopsida</taxon>
        <taxon>Poales</taxon>
        <taxon>Poaceae</taxon>
        <taxon>BOP clade</taxon>
        <taxon>Pooideae</taxon>
        <taxon>Triticodae</taxon>
        <taxon>Triticeae</taxon>
        <taxon>Triticinae</taxon>
        <taxon>Triticum</taxon>
    </lineage>
</organism>
<dbReference type="Proteomes" id="UP000324705">
    <property type="component" value="Chromosome 2B"/>
</dbReference>
<dbReference type="GO" id="GO:0016592">
    <property type="term" value="C:mediator complex"/>
    <property type="evidence" value="ECO:0007669"/>
    <property type="project" value="TreeGrafter"/>
</dbReference>
<dbReference type="Pfam" id="PF11597">
    <property type="entry name" value="Med13_N"/>
    <property type="match status" value="1"/>
</dbReference>
<reference evidence="9 10" key="1">
    <citation type="submission" date="2017-09" db="EMBL/GenBank/DDBJ databases">
        <authorList>
            <consortium name="International Durum Wheat Genome Sequencing Consortium (IDWGSC)"/>
            <person name="Milanesi L."/>
        </authorList>
    </citation>
    <scope>NUCLEOTIDE SEQUENCE [LARGE SCALE GENOMIC DNA]</scope>
    <source>
        <strain evidence="10">cv. Svevo</strain>
    </source>
</reference>
<evidence type="ECO:0000259" key="8">
    <source>
        <dbReference type="Pfam" id="PF11597"/>
    </source>
</evidence>
<evidence type="ECO:0000256" key="2">
    <source>
        <dbReference type="ARBA" id="ARBA00009354"/>
    </source>
</evidence>
<dbReference type="InterPro" id="IPR051139">
    <property type="entry name" value="Mediator_complx_sub13"/>
</dbReference>
<dbReference type="EMBL" id="LT934114">
    <property type="protein sequence ID" value="VAH52687.1"/>
    <property type="molecule type" value="Genomic_DNA"/>
</dbReference>
<proteinExistence type="inferred from homology"/>
<keyword evidence="7" id="KW-0539">Nucleus</keyword>
<name>A0A9R1RSQ3_TRITD</name>
<feature type="domain" description="Mediator complex subunit Med13 N-terminal" evidence="8">
    <location>
        <begin position="2"/>
        <end position="237"/>
    </location>
</feature>
<evidence type="ECO:0000313" key="10">
    <source>
        <dbReference type="Proteomes" id="UP000324705"/>
    </source>
</evidence>
<protein>
    <recommendedName>
        <fullName evidence="3">Mediator of RNA polymerase II transcription subunit 13</fullName>
    </recommendedName>
</protein>
<comment type="similarity">
    <text evidence="2">Belongs to the Mediator complex subunit 13 family.</text>
</comment>
<keyword evidence="4" id="KW-0678">Repressor</keyword>
<accession>A0A9R1RSQ3</accession>
<dbReference type="GO" id="GO:0003713">
    <property type="term" value="F:transcription coactivator activity"/>
    <property type="evidence" value="ECO:0007669"/>
    <property type="project" value="TreeGrafter"/>
</dbReference>
<keyword evidence="6" id="KW-0804">Transcription</keyword>
<keyword evidence="10" id="KW-1185">Reference proteome</keyword>